<feature type="transmembrane region" description="Helical" evidence="1">
    <location>
        <begin position="120"/>
        <end position="139"/>
    </location>
</feature>
<sequence length="213" mass="25590">MGILRYIGLLFELLALITAVIYFYKYKNTALRYFLLLLAYIFLNDSLGMFVREYITDYNAVLYNSYYVINFSFWFLLYRYYLKITFNKKIVLSFFLIYIISFIINGFFENYLIDYQRLPYIIAALFLIITIVIYFIEVLNSQKVLHTKNNLLFWISVGLLIYYVGNLPFRILRNYYIQLADATILFLVNFVLTVVLNSCFIIGFIWSNKKQQF</sequence>
<reference evidence="2 3" key="1">
    <citation type="submission" date="2019-02" db="EMBL/GenBank/DDBJ databases">
        <title>Genomic Encyclopedia of Type Strains, Phase IV (KMG-IV): sequencing the most valuable type-strain genomes for metagenomic binning, comparative biology and taxonomic classification.</title>
        <authorList>
            <person name="Goeker M."/>
        </authorList>
    </citation>
    <scope>NUCLEOTIDE SEQUENCE [LARGE SCALE GENOMIC DNA]</scope>
    <source>
        <strain evidence="2 3">DSM 17196</strain>
    </source>
</reference>
<protein>
    <recommendedName>
        <fullName evidence="4">YhhN-like protein</fullName>
    </recommendedName>
</protein>
<keyword evidence="3" id="KW-1185">Reference proteome</keyword>
<dbReference type="EMBL" id="SGXE01000001">
    <property type="protein sequence ID" value="RZS98921.1"/>
    <property type="molecule type" value="Genomic_DNA"/>
</dbReference>
<keyword evidence="1" id="KW-0812">Transmembrane</keyword>
<feature type="transmembrane region" description="Helical" evidence="1">
    <location>
        <begin position="184"/>
        <end position="206"/>
    </location>
</feature>
<keyword evidence="1" id="KW-1133">Transmembrane helix</keyword>
<dbReference type="Proteomes" id="UP000292262">
    <property type="component" value="Unassembled WGS sequence"/>
</dbReference>
<feature type="transmembrane region" description="Helical" evidence="1">
    <location>
        <begin position="6"/>
        <end position="24"/>
    </location>
</feature>
<feature type="transmembrane region" description="Helical" evidence="1">
    <location>
        <begin position="61"/>
        <end position="78"/>
    </location>
</feature>
<evidence type="ECO:0000256" key="1">
    <source>
        <dbReference type="SAM" id="Phobius"/>
    </source>
</evidence>
<gene>
    <name evidence="2" type="ORF">EV197_0122</name>
</gene>
<comment type="caution">
    <text evidence="2">The sequence shown here is derived from an EMBL/GenBank/DDBJ whole genome shotgun (WGS) entry which is preliminary data.</text>
</comment>
<proteinExistence type="predicted"/>
<name>A0A4Q7PER4_9FLAO</name>
<feature type="transmembrane region" description="Helical" evidence="1">
    <location>
        <begin position="151"/>
        <end position="172"/>
    </location>
</feature>
<evidence type="ECO:0000313" key="2">
    <source>
        <dbReference type="EMBL" id="RZS98921.1"/>
    </source>
</evidence>
<evidence type="ECO:0000313" key="3">
    <source>
        <dbReference type="Proteomes" id="UP000292262"/>
    </source>
</evidence>
<keyword evidence="1" id="KW-0472">Membrane</keyword>
<feature type="transmembrane region" description="Helical" evidence="1">
    <location>
        <begin position="90"/>
        <end position="108"/>
    </location>
</feature>
<feature type="transmembrane region" description="Helical" evidence="1">
    <location>
        <begin position="33"/>
        <end position="55"/>
    </location>
</feature>
<evidence type="ECO:0008006" key="4">
    <source>
        <dbReference type="Google" id="ProtNLM"/>
    </source>
</evidence>
<accession>A0A4Q7PER4</accession>
<organism evidence="2 3">
    <name type="scientific">Aquimarina brevivitae</name>
    <dbReference type="NCBI Taxonomy" id="323412"/>
    <lineage>
        <taxon>Bacteria</taxon>
        <taxon>Pseudomonadati</taxon>
        <taxon>Bacteroidota</taxon>
        <taxon>Flavobacteriia</taxon>
        <taxon>Flavobacteriales</taxon>
        <taxon>Flavobacteriaceae</taxon>
        <taxon>Aquimarina</taxon>
    </lineage>
</organism>
<dbReference type="AlphaFoldDB" id="A0A4Q7PER4"/>